<keyword evidence="3 6" id="KW-0812">Transmembrane</keyword>
<evidence type="ECO:0000256" key="6">
    <source>
        <dbReference type="SAM" id="Phobius"/>
    </source>
</evidence>
<evidence type="ECO:0000313" key="8">
    <source>
        <dbReference type="Proteomes" id="UP000270296"/>
    </source>
</evidence>
<organism evidence="9">
    <name type="scientific">Soboliphyme baturini</name>
    <dbReference type="NCBI Taxonomy" id="241478"/>
    <lineage>
        <taxon>Eukaryota</taxon>
        <taxon>Metazoa</taxon>
        <taxon>Ecdysozoa</taxon>
        <taxon>Nematoda</taxon>
        <taxon>Enoplea</taxon>
        <taxon>Dorylaimia</taxon>
        <taxon>Dioctophymatida</taxon>
        <taxon>Dioctophymatoidea</taxon>
        <taxon>Soboliphymatidae</taxon>
        <taxon>Soboliphyme</taxon>
    </lineage>
</organism>
<dbReference type="PANTHER" id="PTHR31123:SF1">
    <property type="entry name" value="ACCUMULATION OF DYADS PROTEIN 2-RELATED"/>
    <property type="match status" value="1"/>
</dbReference>
<feature type="transmembrane region" description="Helical" evidence="6">
    <location>
        <begin position="109"/>
        <end position="131"/>
    </location>
</feature>
<feature type="transmembrane region" description="Helical" evidence="6">
    <location>
        <begin position="197"/>
        <end position="215"/>
    </location>
</feature>
<reference evidence="7 8" key="2">
    <citation type="submission" date="2018-11" db="EMBL/GenBank/DDBJ databases">
        <authorList>
            <consortium name="Pathogen Informatics"/>
        </authorList>
    </citation>
    <scope>NUCLEOTIDE SEQUENCE [LARGE SCALE GENOMIC DNA]</scope>
</reference>
<evidence type="ECO:0000313" key="7">
    <source>
        <dbReference type="EMBL" id="VDO94252.1"/>
    </source>
</evidence>
<dbReference type="Proteomes" id="UP000270296">
    <property type="component" value="Unassembled WGS sequence"/>
</dbReference>
<keyword evidence="4 6" id="KW-1133">Transmembrane helix</keyword>
<dbReference type="AlphaFoldDB" id="A0A183ICR3"/>
<keyword evidence="5 6" id="KW-0472">Membrane</keyword>
<feature type="transmembrane region" description="Helical" evidence="6">
    <location>
        <begin position="50"/>
        <end position="69"/>
    </location>
</feature>
<evidence type="ECO:0000256" key="4">
    <source>
        <dbReference type="ARBA" id="ARBA00022989"/>
    </source>
</evidence>
<evidence type="ECO:0000313" key="9">
    <source>
        <dbReference type="WBParaSite" id="SBAD_0000146601-mRNA-1"/>
    </source>
</evidence>
<proteinExistence type="inferred from homology"/>
<dbReference type="WBParaSite" id="SBAD_0000146601-mRNA-1">
    <property type="protein sequence ID" value="SBAD_0000146601-mRNA-1"/>
    <property type="gene ID" value="SBAD_0000146601"/>
</dbReference>
<feature type="transmembrane region" description="Helical" evidence="6">
    <location>
        <begin position="143"/>
        <end position="163"/>
    </location>
</feature>
<comment type="similarity">
    <text evidence="2">Belongs to the acetate uptake transporter (AceTr) (TC 2.A.96) family.</text>
</comment>
<feature type="transmembrane region" description="Helical" evidence="6">
    <location>
        <begin position="81"/>
        <end position="102"/>
    </location>
</feature>
<keyword evidence="8" id="KW-1185">Reference proteome</keyword>
<dbReference type="OrthoDB" id="3648309at2759"/>
<sequence length="245" mass="27069">MRVHEACHRRVKCTIDSPSPESHDLQDLDEYVRNLVQETIGKREAEKPKYAQAATLGLAGFGLTTLLLQCHNFKWMGVGPIIWLGIVFGGLCQIIAGVLEFYSGDNFGLTAFGSYGAFWISFGLMVIGNHYGISPASATDSGFFLLAFCIFSVIMLVGAFGISMAMALTFLTLVFGISFLCVDEFVGIAGFKIAGAVFLSMAALIAWYMMAHLIYKQVFKSDLLPVGKPPTFFYKRYISKRYGRR</sequence>
<evidence type="ECO:0000256" key="2">
    <source>
        <dbReference type="ARBA" id="ARBA00005587"/>
    </source>
</evidence>
<dbReference type="GO" id="GO:0015123">
    <property type="term" value="F:acetate transmembrane transporter activity"/>
    <property type="evidence" value="ECO:0007669"/>
    <property type="project" value="TreeGrafter"/>
</dbReference>
<dbReference type="EMBL" id="UZAM01006816">
    <property type="protein sequence ID" value="VDO94252.1"/>
    <property type="molecule type" value="Genomic_DNA"/>
</dbReference>
<dbReference type="InterPro" id="IPR000791">
    <property type="entry name" value="Gpr1/Fun34/SatP-like"/>
</dbReference>
<reference evidence="9" key="1">
    <citation type="submission" date="2016-06" db="UniProtKB">
        <authorList>
            <consortium name="WormBaseParasite"/>
        </authorList>
    </citation>
    <scope>IDENTIFICATION</scope>
</reference>
<dbReference type="GO" id="GO:0005886">
    <property type="term" value="C:plasma membrane"/>
    <property type="evidence" value="ECO:0007669"/>
    <property type="project" value="TreeGrafter"/>
</dbReference>
<evidence type="ECO:0000256" key="1">
    <source>
        <dbReference type="ARBA" id="ARBA00004141"/>
    </source>
</evidence>
<evidence type="ECO:0000256" key="5">
    <source>
        <dbReference type="ARBA" id="ARBA00023136"/>
    </source>
</evidence>
<comment type="subcellular location">
    <subcellularLocation>
        <location evidence="1">Membrane</location>
        <topology evidence="1">Multi-pass membrane protein</topology>
    </subcellularLocation>
</comment>
<gene>
    <name evidence="7" type="ORF">SBAD_LOCUS1407</name>
</gene>
<accession>A0A183ICR3</accession>
<dbReference type="InterPro" id="IPR051633">
    <property type="entry name" value="AceTr"/>
</dbReference>
<dbReference type="Pfam" id="PF01184">
    <property type="entry name" value="Gpr1_Fun34_YaaH"/>
    <property type="match status" value="1"/>
</dbReference>
<name>A0A183ICR3_9BILA</name>
<protein>
    <submittedName>
        <fullName evidence="9">GPR1/FUN34/YaaH family protein</fullName>
    </submittedName>
</protein>
<feature type="transmembrane region" description="Helical" evidence="6">
    <location>
        <begin position="170"/>
        <end position="191"/>
    </location>
</feature>
<dbReference type="PANTHER" id="PTHR31123">
    <property type="entry name" value="ACCUMULATION OF DYADS PROTEIN 2-RELATED"/>
    <property type="match status" value="1"/>
</dbReference>
<evidence type="ECO:0000256" key="3">
    <source>
        <dbReference type="ARBA" id="ARBA00022692"/>
    </source>
</evidence>
<dbReference type="NCBIfam" id="NF038013">
    <property type="entry name" value="AceTr_1"/>
    <property type="match status" value="1"/>
</dbReference>